<evidence type="ECO:0000259" key="3">
    <source>
        <dbReference type="PROSITE" id="PS50110"/>
    </source>
</evidence>
<evidence type="ECO:0000256" key="2">
    <source>
        <dbReference type="PROSITE-ProRule" id="PRU00169"/>
    </source>
</evidence>
<dbReference type="PROSITE" id="PS50110">
    <property type="entry name" value="RESPONSE_REGULATORY"/>
    <property type="match status" value="1"/>
</dbReference>
<dbReference type="Proteomes" id="UP000660885">
    <property type="component" value="Unassembled WGS sequence"/>
</dbReference>
<proteinExistence type="predicted"/>
<evidence type="ECO:0000256" key="1">
    <source>
        <dbReference type="ARBA" id="ARBA00022553"/>
    </source>
</evidence>
<dbReference type="SUPFAM" id="SSF52172">
    <property type="entry name" value="CheY-like"/>
    <property type="match status" value="1"/>
</dbReference>
<gene>
    <name evidence="4" type="ORF">JMJ56_27135</name>
</gene>
<dbReference type="EMBL" id="JAETWB010000033">
    <property type="protein sequence ID" value="MBL6081668.1"/>
    <property type="molecule type" value="Genomic_DNA"/>
</dbReference>
<dbReference type="InterPro" id="IPR050595">
    <property type="entry name" value="Bact_response_regulator"/>
</dbReference>
<feature type="modified residue" description="4-aspartylphosphate" evidence="2">
    <location>
        <position position="72"/>
    </location>
</feature>
<evidence type="ECO:0000313" key="5">
    <source>
        <dbReference type="Proteomes" id="UP000660885"/>
    </source>
</evidence>
<reference evidence="4 5" key="1">
    <citation type="submission" date="2021-01" db="EMBL/GenBank/DDBJ databases">
        <title>Belnapia mucosa sp. nov. and Belnapia arida sp. nov., isolated from the Tabernas Desert (Almeria, Spain).</title>
        <authorList>
            <person name="Molina-Menor E."/>
            <person name="Vidal-Verdu A."/>
            <person name="Calonge A."/>
            <person name="Satari L."/>
            <person name="Pereto J."/>
            <person name="Porcar M."/>
        </authorList>
    </citation>
    <scope>NUCLEOTIDE SEQUENCE [LARGE SCALE GENOMIC DNA]</scope>
    <source>
        <strain evidence="4 5">T18</strain>
    </source>
</reference>
<dbReference type="InterPro" id="IPR001789">
    <property type="entry name" value="Sig_transdc_resp-reg_receiver"/>
</dbReference>
<dbReference type="Pfam" id="PF00072">
    <property type="entry name" value="Response_reg"/>
    <property type="match status" value="1"/>
</dbReference>
<dbReference type="Gene3D" id="3.40.50.2300">
    <property type="match status" value="1"/>
</dbReference>
<evidence type="ECO:0000313" key="4">
    <source>
        <dbReference type="EMBL" id="MBL6081668.1"/>
    </source>
</evidence>
<accession>A0ABS1UAF5</accession>
<keyword evidence="1 2" id="KW-0597">Phosphoprotein</keyword>
<protein>
    <submittedName>
        <fullName evidence="4">Response regulator</fullName>
    </submittedName>
</protein>
<feature type="domain" description="Response regulatory" evidence="3">
    <location>
        <begin position="22"/>
        <end position="139"/>
    </location>
</feature>
<dbReference type="SMART" id="SM00448">
    <property type="entry name" value="REC"/>
    <property type="match status" value="1"/>
</dbReference>
<dbReference type="RefSeq" id="WP_202834883.1">
    <property type="nucleotide sequence ID" value="NZ_JAETWB010000033.1"/>
</dbReference>
<dbReference type="InterPro" id="IPR011006">
    <property type="entry name" value="CheY-like_superfamily"/>
</dbReference>
<organism evidence="4 5">
    <name type="scientific">Belnapia arida</name>
    <dbReference type="NCBI Taxonomy" id="2804533"/>
    <lineage>
        <taxon>Bacteria</taxon>
        <taxon>Pseudomonadati</taxon>
        <taxon>Pseudomonadota</taxon>
        <taxon>Alphaproteobacteria</taxon>
        <taxon>Acetobacterales</taxon>
        <taxon>Roseomonadaceae</taxon>
        <taxon>Belnapia</taxon>
    </lineage>
</organism>
<name>A0ABS1UAF5_9PROT</name>
<comment type="caution">
    <text evidence="4">The sequence shown here is derived from an EMBL/GenBank/DDBJ whole genome shotgun (WGS) entry which is preliminary data.</text>
</comment>
<dbReference type="PANTHER" id="PTHR44591">
    <property type="entry name" value="STRESS RESPONSE REGULATOR PROTEIN 1"/>
    <property type="match status" value="1"/>
</dbReference>
<keyword evidence="5" id="KW-1185">Reference proteome</keyword>
<sequence>MPADVPSVPIQDGNGSHSPRPVILVVEDEALTGLLIEDTLQSAGYDTILANSGQSALALAKAAGQLSALVADIHLMHGGDGRSIVREIRKSNPLLPTVVVTGFAKAAPEADLRGLGGPTVRLVKPFSCEELLESLAGVLSSTNSRAPRSVEKECAASREKMHGDS</sequence>
<dbReference type="PANTHER" id="PTHR44591:SF21">
    <property type="entry name" value="TWO-COMPONENT RESPONSE REGULATOR"/>
    <property type="match status" value="1"/>
</dbReference>